<reference evidence="1 2" key="1">
    <citation type="submission" date="2017-10" db="EMBL/GenBank/DDBJ databases">
        <title>Whole genome of Pedobacter ginsengisoli T01R-27 isolated from tomato rhizosphere.</title>
        <authorList>
            <person name="Weon H.-Y."/>
            <person name="Lee S.A."/>
            <person name="Sang M.K."/>
            <person name="Song J."/>
        </authorList>
    </citation>
    <scope>NUCLEOTIDE SEQUENCE [LARGE SCALE GENOMIC DNA]</scope>
    <source>
        <strain evidence="1 2">T01R-27</strain>
    </source>
</reference>
<organism evidence="1 2">
    <name type="scientific">Pedobacter ginsengisoli</name>
    <dbReference type="NCBI Taxonomy" id="363852"/>
    <lineage>
        <taxon>Bacteria</taxon>
        <taxon>Pseudomonadati</taxon>
        <taxon>Bacteroidota</taxon>
        <taxon>Sphingobacteriia</taxon>
        <taxon>Sphingobacteriales</taxon>
        <taxon>Sphingobacteriaceae</taxon>
        <taxon>Pedobacter</taxon>
    </lineage>
</organism>
<protein>
    <submittedName>
        <fullName evidence="1">Uncharacterized protein</fullName>
    </submittedName>
</protein>
<evidence type="ECO:0000313" key="2">
    <source>
        <dbReference type="Proteomes" id="UP000223749"/>
    </source>
</evidence>
<gene>
    <name evidence="1" type="ORF">CPT03_03665</name>
</gene>
<proteinExistence type="predicted"/>
<dbReference type="OrthoDB" id="7314861at2"/>
<dbReference type="AlphaFoldDB" id="A0A2D1U1Z6"/>
<sequence>MVNKKEQKNNWYYAKGKCGVGKGVPLTVPNPYKIKNKNTKIAVLIGPRTSSSGEMTAISFIGKKTTRLFGE</sequence>
<keyword evidence="2" id="KW-1185">Reference proteome</keyword>
<name>A0A2D1U1Z6_9SPHI</name>
<dbReference type="Proteomes" id="UP000223749">
    <property type="component" value="Chromosome"/>
</dbReference>
<dbReference type="Gene3D" id="3.90.226.10">
    <property type="entry name" value="2-enoyl-CoA Hydratase, Chain A, domain 1"/>
    <property type="match status" value="1"/>
</dbReference>
<evidence type="ECO:0000313" key="1">
    <source>
        <dbReference type="EMBL" id="ATP55628.1"/>
    </source>
</evidence>
<dbReference type="RefSeq" id="WP_099437574.1">
    <property type="nucleotide sequence ID" value="NZ_CP024091.1"/>
</dbReference>
<dbReference type="KEGG" id="pgs:CPT03_03665"/>
<accession>A0A2D1U1Z6</accession>
<dbReference type="EMBL" id="CP024091">
    <property type="protein sequence ID" value="ATP55628.1"/>
    <property type="molecule type" value="Genomic_DNA"/>
</dbReference>